<accession>A0A6A4RFT2</accession>
<dbReference type="RefSeq" id="WP_157022114.1">
    <property type="nucleotide sequence ID" value="NZ_WSFO01000006.1"/>
</dbReference>
<name>A0A6A4RFT2_9RHOB</name>
<keyword evidence="1" id="KW-0812">Transmembrane</keyword>
<protein>
    <submittedName>
        <fullName evidence="2">Uncharacterized protein</fullName>
    </submittedName>
</protein>
<evidence type="ECO:0000256" key="1">
    <source>
        <dbReference type="SAM" id="Phobius"/>
    </source>
</evidence>
<sequence>MSKEQDQAIARKGRHISLVIAGTMVAWIVLSLIGGPVLGLPGRFALLFDLAALAGLIYAVVNIIQLWRMRQDSQR</sequence>
<dbReference type="AlphaFoldDB" id="A0A6A4RFT2"/>
<evidence type="ECO:0000313" key="2">
    <source>
        <dbReference type="EMBL" id="KAE9629671.1"/>
    </source>
</evidence>
<dbReference type="InterPro" id="IPR020308">
    <property type="entry name" value="Uncharacterised_Ynq1"/>
</dbReference>
<feature type="transmembrane region" description="Helical" evidence="1">
    <location>
        <begin position="44"/>
        <end position="67"/>
    </location>
</feature>
<proteinExistence type="predicted"/>
<keyword evidence="1" id="KW-1133">Transmembrane helix</keyword>
<evidence type="ECO:0000313" key="3">
    <source>
        <dbReference type="Proteomes" id="UP000441586"/>
    </source>
</evidence>
<reference evidence="2 3" key="1">
    <citation type="submission" date="2019-12" db="EMBL/GenBank/DDBJ databases">
        <authorList>
            <person name="Zhang Y.-J."/>
        </authorList>
    </citation>
    <scope>NUCLEOTIDE SEQUENCE [LARGE SCALE GENOMIC DNA]</scope>
    <source>
        <strain evidence="2 3">H18S-6</strain>
    </source>
</reference>
<comment type="caution">
    <text evidence="2">The sequence shown here is derived from an EMBL/GenBank/DDBJ whole genome shotgun (WGS) entry which is preliminary data.</text>
</comment>
<feature type="transmembrane region" description="Helical" evidence="1">
    <location>
        <begin position="16"/>
        <end position="38"/>
    </location>
</feature>
<dbReference type="Pfam" id="PF17272">
    <property type="entry name" value="DUF5337"/>
    <property type="match status" value="1"/>
</dbReference>
<organism evidence="2 3">
    <name type="scientific">Parasedimentitalea maritima</name>
    <dbReference type="NCBI Taxonomy" id="2578117"/>
    <lineage>
        <taxon>Bacteria</taxon>
        <taxon>Pseudomonadati</taxon>
        <taxon>Pseudomonadota</taxon>
        <taxon>Alphaproteobacteria</taxon>
        <taxon>Rhodobacterales</taxon>
        <taxon>Paracoccaceae</taxon>
        <taxon>Parasedimentitalea</taxon>
    </lineage>
</organism>
<keyword evidence="1" id="KW-0472">Membrane</keyword>
<dbReference type="EMBL" id="WSFO01000006">
    <property type="protein sequence ID" value="KAE9629671.1"/>
    <property type="molecule type" value="Genomic_DNA"/>
</dbReference>
<dbReference type="Proteomes" id="UP000441586">
    <property type="component" value="Unassembled WGS sequence"/>
</dbReference>
<gene>
    <name evidence="2" type="ORF">GP644_11695</name>
</gene>